<evidence type="ECO:0000313" key="1">
    <source>
        <dbReference type="EMBL" id="MBB4658090.1"/>
    </source>
</evidence>
<reference evidence="1 2" key="1">
    <citation type="submission" date="2020-08" db="EMBL/GenBank/DDBJ databases">
        <title>Genomic Encyclopedia of Type Strains, Phase IV (KMG-IV): sequencing the most valuable type-strain genomes for metagenomic binning, comparative biology and taxonomic classification.</title>
        <authorList>
            <person name="Goeker M."/>
        </authorList>
    </citation>
    <scope>NUCLEOTIDE SEQUENCE [LARGE SCALE GENOMIC DNA]</scope>
    <source>
        <strain evidence="1 2">DSM 102850</strain>
    </source>
</reference>
<dbReference type="AlphaFoldDB" id="A0A840I201"/>
<dbReference type="EMBL" id="JACHOB010000001">
    <property type="protein sequence ID" value="MBB4658090.1"/>
    <property type="molecule type" value="Genomic_DNA"/>
</dbReference>
<keyword evidence="2" id="KW-1185">Reference proteome</keyword>
<comment type="caution">
    <text evidence="1">The sequence shown here is derived from an EMBL/GenBank/DDBJ whole genome shotgun (WGS) entry which is preliminary data.</text>
</comment>
<proteinExistence type="predicted"/>
<dbReference type="RefSeq" id="WP_183815677.1">
    <property type="nucleotide sequence ID" value="NZ_JACHOB010000001.1"/>
</dbReference>
<name>A0A840I201_9PROT</name>
<organism evidence="1 2">
    <name type="scientific">Parvularcula dongshanensis</name>
    <dbReference type="NCBI Taxonomy" id="1173995"/>
    <lineage>
        <taxon>Bacteria</taxon>
        <taxon>Pseudomonadati</taxon>
        <taxon>Pseudomonadota</taxon>
        <taxon>Alphaproteobacteria</taxon>
        <taxon>Parvularculales</taxon>
        <taxon>Parvularculaceae</taxon>
        <taxon>Parvularcula</taxon>
    </lineage>
</organism>
<dbReference type="Proteomes" id="UP000563524">
    <property type="component" value="Unassembled WGS sequence"/>
</dbReference>
<gene>
    <name evidence="1" type="ORF">GGQ59_000590</name>
</gene>
<sequence length="48" mass="5342">MIAADLLVSAASAAEAGFLPLVRRLPWRELLMVASPILGTLLLRRRRR</sequence>
<protein>
    <submittedName>
        <fullName evidence="1">Uncharacterized protein</fullName>
    </submittedName>
</protein>
<accession>A0A840I201</accession>
<evidence type="ECO:0000313" key="2">
    <source>
        <dbReference type="Proteomes" id="UP000563524"/>
    </source>
</evidence>